<dbReference type="InterPro" id="IPR018060">
    <property type="entry name" value="HTH_AraC"/>
</dbReference>
<evidence type="ECO:0000313" key="9">
    <source>
        <dbReference type="EMBL" id="MCU6688151.1"/>
    </source>
</evidence>
<protein>
    <recommendedName>
        <fullName evidence="1">Stage 0 sporulation protein A homolog</fullName>
    </recommendedName>
</protein>
<dbReference type="SMART" id="SM00342">
    <property type="entry name" value="HTH_ARAC"/>
    <property type="match status" value="1"/>
</dbReference>
<dbReference type="Gene3D" id="3.40.50.2300">
    <property type="match status" value="1"/>
</dbReference>
<evidence type="ECO:0000259" key="8">
    <source>
        <dbReference type="PROSITE" id="PS50110"/>
    </source>
</evidence>
<feature type="domain" description="HTH araC/xylS-type" evidence="7">
    <location>
        <begin position="410"/>
        <end position="508"/>
    </location>
</feature>
<keyword evidence="3" id="KW-0238">DNA-binding</keyword>
<keyword evidence="10" id="KW-1185">Reference proteome</keyword>
<evidence type="ECO:0000256" key="6">
    <source>
        <dbReference type="PROSITE-ProRule" id="PRU00169"/>
    </source>
</evidence>
<dbReference type="Pfam" id="PF00072">
    <property type="entry name" value="Response_reg"/>
    <property type="match status" value="1"/>
</dbReference>
<dbReference type="SMART" id="SM00448">
    <property type="entry name" value="REC"/>
    <property type="match status" value="1"/>
</dbReference>
<dbReference type="PROSITE" id="PS01124">
    <property type="entry name" value="HTH_ARAC_FAMILY_2"/>
    <property type="match status" value="1"/>
</dbReference>
<sequence>MKIVIAEDEESVQQGMDEMLHMINPDYELIGTVTDEQSGMELIRKKQPDLVIIDVDLSGGRGLEMLGRLRKEGNACEALILTENAEFSSVRTAMELGVVNYLLKPVRMPELSGALKRAEMRFKKKQMEKERYSLERILEAALAGQAGCDEHVEEILRLNEGFDVRETLGIFVVWLGDAYKEYAAAVEDGLKRLGVNSGLFGNCTFNYPDKRLVLTVLYHLKSMEETVSYLRRNIVPMLEAQTKKKAVAAFRFCEGIDELQKASAGVYGILDYNITIGRNTFLEYDQVKKMKLRPLHYPIELENRVKTAVLNRDEKEFARCCEAFFDERTIRGCEPREVKEACLRYSYIVLNSAKTEGILNMKKQPVQILFQSVENAVTADEIKGAFREFFQRILPDREYVAEEKKGLLAERAKRLIAEYYNQGLTLQEAARKLGVSDGYLSTMIRKETGATFSEIIRTYRIDKVKALLLSTDLKLNQIAEQAGYANPKYMSKVFKEKTGMLPLEYRKRNL</sequence>
<dbReference type="CDD" id="cd17536">
    <property type="entry name" value="REC_YesN-like"/>
    <property type="match status" value="1"/>
</dbReference>
<accession>A0ABT2RRV2</accession>
<evidence type="ECO:0000259" key="7">
    <source>
        <dbReference type="PROSITE" id="PS01124"/>
    </source>
</evidence>
<dbReference type="Proteomes" id="UP001652431">
    <property type="component" value="Unassembled WGS sequence"/>
</dbReference>
<dbReference type="Pfam" id="PF12833">
    <property type="entry name" value="HTH_18"/>
    <property type="match status" value="1"/>
</dbReference>
<evidence type="ECO:0000256" key="3">
    <source>
        <dbReference type="ARBA" id="ARBA00023125"/>
    </source>
</evidence>
<proteinExistence type="predicted"/>
<dbReference type="PROSITE" id="PS50110">
    <property type="entry name" value="RESPONSE_REGULATORY"/>
    <property type="match status" value="1"/>
</dbReference>
<keyword evidence="6" id="KW-0597">Phosphoprotein</keyword>
<keyword evidence="4" id="KW-0804">Transcription</keyword>
<comment type="function">
    <text evidence="5">May play the central regulatory role in sporulation. It may be an element of the effector pathway responsible for the activation of sporulation genes in response to nutritional stress. Spo0A may act in concert with spo0H (a sigma factor) to control the expression of some genes that are critical to the sporulation process.</text>
</comment>
<feature type="modified residue" description="4-aspartylphosphate" evidence="6">
    <location>
        <position position="54"/>
    </location>
</feature>
<name>A0ABT2RRV2_9FIRM</name>
<dbReference type="SUPFAM" id="SSF52172">
    <property type="entry name" value="CheY-like"/>
    <property type="match status" value="1"/>
</dbReference>
<dbReference type="Gene3D" id="1.10.10.60">
    <property type="entry name" value="Homeodomain-like"/>
    <property type="match status" value="2"/>
</dbReference>
<dbReference type="InterPro" id="IPR001789">
    <property type="entry name" value="Sig_transdc_resp-reg_receiver"/>
</dbReference>
<feature type="domain" description="Response regulatory" evidence="8">
    <location>
        <begin position="2"/>
        <end position="119"/>
    </location>
</feature>
<dbReference type="EMBL" id="JAOQJU010000038">
    <property type="protein sequence ID" value="MCU6688151.1"/>
    <property type="molecule type" value="Genomic_DNA"/>
</dbReference>
<evidence type="ECO:0000313" key="10">
    <source>
        <dbReference type="Proteomes" id="UP001652431"/>
    </source>
</evidence>
<dbReference type="InterPro" id="IPR009057">
    <property type="entry name" value="Homeodomain-like_sf"/>
</dbReference>
<evidence type="ECO:0000256" key="5">
    <source>
        <dbReference type="ARBA" id="ARBA00024867"/>
    </source>
</evidence>
<dbReference type="InterPro" id="IPR011006">
    <property type="entry name" value="CheY-like_superfamily"/>
</dbReference>
<gene>
    <name evidence="9" type="ORF">OCV99_16760</name>
</gene>
<evidence type="ECO:0000256" key="2">
    <source>
        <dbReference type="ARBA" id="ARBA00023015"/>
    </source>
</evidence>
<dbReference type="RefSeq" id="WP_158372090.1">
    <property type="nucleotide sequence ID" value="NZ_JAOQJU010000038.1"/>
</dbReference>
<dbReference type="PANTHER" id="PTHR43280">
    <property type="entry name" value="ARAC-FAMILY TRANSCRIPTIONAL REGULATOR"/>
    <property type="match status" value="1"/>
</dbReference>
<evidence type="ECO:0000256" key="4">
    <source>
        <dbReference type="ARBA" id="ARBA00023163"/>
    </source>
</evidence>
<keyword evidence="2" id="KW-0805">Transcription regulation</keyword>
<comment type="caution">
    <text evidence="9">The sequence shown here is derived from an EMBL/GenBank/DDBJ whole genome shotgun (WGS) entry which is preliminary data.</text>
</comment>
<dbReference type="SUPFAM" id="SSF46689">
    <property type="entry name" value="Homeodomain-like"/>
    <property type="match status" value="1"/>
</dbReference>
<organism evidence="9 10">
    <name type="scientific">Dorea acetigenes</name>
    <dbReference type="NCBI Taxonomy" id="2981787"/>
    <lineage>
        <taxon>Bacteria</taxon>
        <taxon>Bacillati</taxon>
        <taxon>Bacillota</taxon>
        <taxon>Clostridia</taxon>
        <taxon>Lachnospirales</taxon>
        <taxon>Lachnospiraceae</taxon>
        <taxon>Dorea</taxon>
    </lineage>
</organism>
<reference evidence="9 10" key="1">
    <citation type="journal article" date="2021" name="ISME Commun">
        <title>Automated analysis of genomic sequences facilitates high-throughput and comprehensive description of bacteria.</title>
        <authorList>
            <person name="Hitch T.C.A."/>
        </authorList>
    </citation>
    <scope>NUCLEOTIDE SEQUENCE [LARGE SCALE GENOMIC DNA]</scope>
    <source>
        <strain evidence="9 10">Sanger_03</strain>
    </source>
</reference>
<evidence type="ECO:0000256" key="1">
    <source>
        <dbReference type="ARBA" id="ARBA00018672"/>
    </source>
</evidence>
<dbReference type="PANTHER" id="PTHR43280:SF2">
    <property type="entry name" value="HTH-TYPE TRANSCRIPTIONAL REGULATOR EXSA"/>
    <property type="match status" value="1"/>
</dbReference>